<sequence length="98" mass="11103">MIKVCHQIGKQFVFASYPENDVEERDLQGLVRETKYLHSICDRVGLWILAEFQLNSRTVVVTSINDKADLGESDLVSLQATIFEKLKGGSYVKQIAEK</sequence>
<evidence type="ECO:0000313" key="2">
    <source>
        <dbReference type="Proteomes" id="UP000034911"/>
    </source>
</evidence>
<dbReference type="EMBL" id="LCLH01000033">
    <property type="protein sequence ID" value="KKU13074.1"/>
    <property type="molecule type" value="Genomic_DNA"/>
</dbReference>
<accession>A0A0G1MXT9</accession>
<name>A0A0G1MXT9_9BACT</name>
<reference evidence="1 2" key="1">
    <citation type="journal article" date="2015" name="Nature">
        <title>rRNA introns, odd ribosomes, and small enigmatic genomes across a large radiation of phyla.</title>
        <authorList>
            <person name="Brown C.T."/>
            <person name="Hug L.A."/>
            <person name="Thomas B.C."/>
            <person name="Sharon I."/>
            <person name="Castelle C.J."/>
            <person name="Singh A."/>
            <person name="Wilkins M.J."/>
            <person name="Williams K.H."/>
            <person name="Banfield J.F."/>
        </authorList>
    </citation>
    <scope>NUCLEOTIDE SEQUENCE [LARGE SCALE GENOMIC DNA]</scope>
</reference>
<gene>
    <name evidence="1" type="ORF">UX20_C0033G0002</name>
</gene>
<organism evidence="1 2">
    <name type="scientific">Candidatus Magasanikbacteria bacterium GW2011_GWC2_45_8</name>
    <dbReference type="NCBI Taxonomy" id="1619050"/>
    <lineage>
        <taxon>Bacteria</taxon>
        <taxon>Candidatus Magasanikiibacteriota</taxon>
    </lineage>
</organism>
<proteinExistence type="predicted"/>
<dbReference type="Proteomes" id="UP000034911">
    <property type="component" value="Unassembled WGS sequence"/>
</dbReference>
<comment type="caution">
    <text evidence="1">The sequence shown here is derived from an EMBL/GenBank/DDBJ whole genome shotgun (WGS) entry which is preliminary data.</text>
</comment>
<evidence type="ECO:0000313" key="1">
    <source>
        <dbReference type="EMBL" id="KKU13074.1"/>
    </source>
</evidence>
<protein>
    <submittedName>
        <fullName evidence="1">Uncharacterized protein</fullName>
    </submittedName>
</protein>
<dbReference type="AlphaFoldDB" id="A0A0G1MXT9"/>